<reference evidence="1 2" key="1">
    <citation type="submission" date="2023-08" db="EMBL/GenBank/DDBJ databases">
        <title>A Necator americanus chromosomal reference genome.</title>
        <authorList>
            <person name="Ilik V."/>
            <person name="Petrzelkova K.J."/>
            <person name="Pardy F."/>
            <person name="Fuh T."/>
            <person name="Niatou-Singa F.S."/>
            <person name="Gouil Q."/>
            <person name="Baker L."/>
            <person name="Ritchie M.E."/>
            <person name="Jex A.R."/>
            <person name="Gazzola D."/>
            <person name="Li H."/>
            <person name="Toshio Fujiwara R."/>
            <person name="Zhan B."/>
            <person name="Aroian R.V."/>
            <person name="Pafco B."/>
            <person name="Schwarz E.M."/>
        </authorList>
    </citation>
    <scope>NUCLEOTIDE SEQUENCE [LARGE SCALE GENOMIC DNA]</scope>
    <source>
        <strain evidence="1 2">Aroian</strain>
        <tissue evidence="1">Whole animal</tissue>
    </source>
</reference>
<dbReference type="EMBL" id="JAVFWL010000006">
    <property type="protein sequence ID" value="KAK6762640.1"/>
    <property type="molecule type" value="Genomic_DNA"/>
</dbReference>
<protein>
    <submittedName>
        <fullName evidence="1">Uncharacterized protein</fullName>
    </submittedName>
</protein>
<evidence type="ECO:0000313" key="1">
    <source>
        <dbReference type="EMBL" id="KAK6762640.1"/>
    </source>
</evidence>
<organism evidence="1 2">
    <name type="scientific">Necator americanus</name>
    <name type="common">Human hookworm</name>
    <dbReference type="NCBI Taxonomy" id="51031"/>
    <lineage>
        <taxon>Eukaryota</taxon>
        <taxon>Metazoa</taxon>
        <taxon>Ecdysozoa</taxon>
        <taxon>Nematoda</taxon>
        <taxon>Chromadorea</taxon>
        <taxon>Rhabditida</taxon>
        <taxon>Rhabditina</taxon>
        <taxon>Rhabditomorpha</taxon>
        <taxon>Strongyloidea</taxon>
        <taxon>Ancylostomatidae</taxon>
        <taxon>Bunostominae</taxon>
        <taxon>Necator</taxon>
    </lineage>
</organism>
<sequence length="178" mass="19899">MFTEVNIINDSEIALAWTKSSRKLLIFVTNQTDIIAKMRKSLTSHGLTINFCYVPTHKNPADAGTRIVAAGLIYDHDWIRGPRWLVDDRNGWPLRLIADVGTVYTENGRKVVLQSKIEVMTSSTTTTIDLSRFSSLTKALRTLAAVAKLLIRWVEGSNVKRGSHSSHSSHNATKHSRI</sequence>
<comment type="caution">
    <text evidence="1">The sequence shown here is derived from an EMBL/GenBank/DDBJ whole genome shotgun (WGS) entry which is preliminary data.</text>
</comment>
<name>A0ABR1EJ59_NECAM</name>
<dbReference type="Proteomes" id="UP001303046">
    <property type="component" value="Unassembled WGS sequence"/>
</dbReference>
<proteinExistence type="predicted"/>
<evidence type="ECO:0000313" key="2">
    <source>
        <dbReference type="Proteomes" id="UP001303046"/>
    </source>
</evidence>
<accession>A0ABR1EJ59</accession>
<gene>
    <name evidence="1" type="primary">Necator_chrX.g23549</name>
    <name evidence="1" type="ORF">RB195_023385</name>
</gene>
<keyword evidence="2" id="KW-1185">Reference proteome</keyword>